<evidence type="ECO:0000313" key="2">
    <source>
        <dbReference type="Proteomes" id="UP000289323"/>
    </source>
</evidence>
<name>A0A446BPN9_9PEZI</name>
<protein>
    <submittedName>
        <fullName evidence="1">D66268f5-a960-430e-8cf7-47d1e23a2b5d</fullName>
    </submittedName>
</protein>
<reference evidence="1 2" key="1">
    <citation type="submission" date="2018-04" db="EMBL/GenBank/DDBJ databases">
        <authorList>
            <person name="Huttner S."/>
            <person name="Dainat J."/>
        </authorList>
    </citation>
    <scope>NUCLEOTIDE SEQUENCE [LARGE SCALE GENOMIC DNA]</scope>
</reference>
<dbReference type="EMBL" id="OUUZ01000013">
    <property type="protein sequence ID" value="SPQ24400.1"/>
    <property type="molecule type" value="Genomic_DNA"/>
</dbReference>
<proteinExistence type="predicted"/>
<evidence type="ECO:0000313" key="1">
    <source>
        <dbReference type="EMBL" id="SPQ24400.1"/>
    </source>
</evidence>
<dbReference type="Proteomes" id="UP000289323">
    <property type="component" value="Unassembled WGS sequence"/>
</dbReference>
<dbReference type="AlphaFoldDB" id="A0A446BPN9"/>
<accession>A0A446BPN9</accession>
<sequence length="43" mass="5021">MSISVDDKWRLFNTPSAFYTSLYYSKKFLEQTVEATRVLLIAS</sequence>
<organism evidence="1 2">
    <name type="scientific">Thermothielavioides terrestris</name>
    <dbReference type="NCBI Taxonomy" id="2587410"/>
    <lineage>
        <taxon>Eukaryota</taxon>
        <taxon>Fungi</taxon>
        <taxon>Dikarya</taxon>
        <taxon>Ascomycota</taxon>
        <taxon>Pezizomycotina</taxon>
        <taxon>Sordariomycetes</taxon>
        <taxon>Sordariomycetidae</taxon>
        <taxon>Sordariales</taxon>
        <taxon>Chaetomiaceae</taxon>
        <taxon>Thermothielavioides</taxon>
    </lineage>
</organism>
<gene>
    <name evidence="1" type="ORF">TT172_LOCUS6819</name>
</gene>